<proteinExistence type="predicted"/>
<dbReference type="Pfam" id="PF00535">
    <property type="entry name" value="Glycos_transf_2"/>
    <property type="match status" value="1"/>
</dbReference>
<dbReference type="SUPFAM" id="SSF53448">
    <property type="entry name" value="Nucleotide-diphospho-sugar transferases"/>
    <property type="match status" value="1"/>
</dbReference>
<reference evidence="2" key="1">
    <citation type="submission" date="2018-05" db="EMBL/GenBank/DDBJ databases">
        <authorList>
            <person name="Lanie J.A."/>
            <person name="Ng W.-L."/>
            <person name="Kazmierczak K.M."/>
            <person name="Andrzejewski T.M."/>
            <person name="Davidsen T.M."/>
            <person name="Wayne K.J."/>
            <person name="Tettelin H."/>
            <person name="Glass J.I."/>
            <person name="Rusch D."/>
            <person name="Podicherti R."/>
            <person name="Tsui H.-C.T."/>
            <person name="Winkler M.E."/>
        </authorList>
    </citation>
    <scope>NUCLEOTIDE SEQUENCE</scope>
</reference>
<dbReference type="InterPro" id="IPR029044">
    <property type="entry name" value="Nucleotide-diphossugar_trans"/>
</dbReference>
<evidence type="ECO:0000313" key="2">
    <source>
        <dbReference type="EMBL" id="SVA43116.1"/>
    </source>
</evidence>
<feature type="domain" description="Glycosyltransferase 2-like" evidence="1">
    <location>
        <begin position="7"/>
        <end position="81"/>
    </location>
</feature>
<gene>
    <name evidence="2" type="ORF">METZ01_LOCUS95970</name>
</gene>
<name>A0A381VS30_9ZZZZ</name>
<dbReference type="Gene3D" id="3.90.550.10">
    <property type="entry name" value="Spore Coat Polysaccharide Biosynthesis Protein SpsA, Chain A"/>
    <property type="match status" value="1"/>
</dbReference>
<feature type="non-terminal residue" evidence="2">
    <location>
        <position position="95"/>
    </location>
</feature>
<accession>A0A381VS30</accession>
<organism evidence="2">
    <name type="scientific">marine metagenome</name>
    <dbReference type="NCBI Taxonomy" id="408172"/>
    <lineage>
        <taxon>unclassified sequences</taxon>
        <taxon>metagenomes</taxon>
        <taxon>ecological metagenomes</taxon>
    </lineage>
</organism>
<protein>
    <recommendedName>
        <fullName evidence="1">Glycosyltransferase 2-like domain-containing protein</fullName>
    </recommendedName>
</protein>
<dbReference type="AlphaFoldDB" id="A0A381VS30"/>
<dbReference type="EMBL" id="UINC01009622">
    <property type="protein sequence ID" value="SVA43116.1"/>
    <property type="molecule type" value="Genomic_DNA"/>
</dbReference>
<sequence>MEQVGGIESVVVNGGDCEKTKEYLSNFNGIKISEPDNGISDAFNKGVAAANGENVMFLNSGDVLLSPNYLKEAETVMNFNPEISFVHSDSLFEDR</sequence>
<dbReference type="InterPro" id="IPR001173">
    <property type="entry name" value="Glyco_trans_2-like"/>
</dbReference>
<evidence type="ECO:0000259" key="1">
    <source>
        <dbReference type="Pfam" id="PF00535"/>
    </source>
</evidence>